<dbReference type="Pfam" id="PF06682">
    <property type="entry name" value="SARAF"/>
    <property type="match status" value="1"/>
</dbReference>
<evidence type="ECO:0000256" key="7">
    <source>
        <dbReference type="ARBA" id="ARBA00022729"/>
    </source>
</evidence>
<reference evidence="17 18" key="1">
    <citation type="submission" date="2024-01" db="EMBL/GenBank/DDBJ databases">
        <title>Complete genome of Cladobotryum mycophilum ATHUM6906.</title>
        <authorList>
            <person name="Christinaki A.C."/>
            <person name="Myridakis A.I."/>
            <person name="Kouvelis V.N."/>
        </authorList>
    </citation>
    <scope>NUCLEOTIDE SEQUENCE [LARGE SCALE GENOMIC DNA]</scope>
    <source>
        <strain evidence="17 18">ATHUM6906</strain>
    </source>
</reference>
<evidence type="ECO:0000256" key="9">
    <source>
        <dbReference type="ARBA" id="ARBA00022837"/>
    </source>
</evidence>
<evidence type="ECO:0000256" key="12">
    <source>
        <dbReference type="ARBA" id="ARBA00023136"/>
    </source>
</evidence>
<evidence type="ECO:0000256" key="4">
    <source>
        <dbReference type="ARBA" id="ARBA00022448"/>
    </source>
</evidence>
<feature type="transmembrane region" description="Helical" evidence="15">
    <location>
        <begin position="160"/>
        <end position="182"/>
    </location>
</feature>
<feature type="compositionally biased region" description="Basic residues" evidence="14">
    <location>
        <begin position="188"/>
        <end position="200"/>
    </location>
</feature>
<sequence length="273" mass="29596">MIFDNFAVVLSLPLLALAARPQKVLLSDVQILTLRGDGAVTAHRRVESIPQLKCVAQKAICDLYSIDIMRCTNQGSSYGAEDIEWSCTAELPEELKLGGTDVICEGYEDPEDPYILRGSCGVEYILALTEIGEEKYPEILNPPVVKPWFNDGEGGEDYSAWLFTIIFIAVLGWIIYSACFAAQANARPRPRPSPPRRRGRGNGGSDYGDNGDGGGGGGGGGWNPGWGPGQGPGQDPHHHITIVERTTYTPDNAGGHRGSGVDLRGFWCWVYGW</sequence>
<evidence type="ECO:0000256" key="16">
    <source>
        <dbReference type="SAM" id="SignalP"/>
    </source>
</evidence>
<evidence type="ECO:0000256" key="5">
    <source>
        <dbReference type="ARBA" id="ARBA00022568"/>
    </source>
</evidence>
<keyword evidence="6 15" id="KW-0812">Transmembrane</keyword>
<evidence type="ECO:0000256" key="13">
    <source>
        <dbReference type="ARBA" id="ARBA00031116"/>
    </source>
</evidence>
<evidence type="ECO:0000313" key="17">
    <source>
        <dbReference type="EMBL" id="KAK5990193.1"/>
    </source>
</evidence>
<feature type="signal peptide" evidence="16">
    <location>
        <begin position="1"/>
        <end position="18"/>
    </location>
</feature>
<evidence type="ECO:0000313" key="18">
    <source>
        <dbReference type="Proteomes" id="UP001338125"/>
    </source>
</evidence>
<evidence type="ECO:0000256" key="10">
    <source>
        <dbReference type="ARBA" id="ARBA00022989"/>
    </source>
</evidence>
<dbReference type="PANTHER" id="PTHR15929">
    <property type="entry name" value="STORE-OPERATED CALCIUM ENTRY-ASSOCIATED REGULATORY FACTOR"/>
    <property type="match status" value="1"/>
</dbReference>
<evidence type="ECO:0000256" key="6">
    <source>
        <dbReference type="ARBA" id="ARBA00022692"/>
    </source>
</evidence>
<keyword evidence="10 15" id="KW-1133">Transmembrane helix</keyword>
<evidence type="ECO:0000256" key="3">
    <source>
        <dbReference type="ARBA" id="ARBA00016584"/>
    </source>
</evidence>
<keyword evidence="7 16" id="KW-0732">Signal</keyword>
<comment type="subcellular location">
    <subcellularLocation>
        <location evidence="1">Endoplasmic reticulum membrane</location>
        <topology evidence="1">Single-pass type I membrane protein</topology>
    </subcellularLocation>
</comment>
<organism evidence="17 18">
    <name type="scientific">Cladobotryum mycophilum</name>
    <dbReference type="NCBI Taxonomy" id="491253"/>
    <lineage>
        <taxon>Eukaryota</taxon>
        <taxon>Fungi</taxon>
        <taxon>Dikarya</taxon>
        <taxon>Ascomycota</taxon>
        <taxon>Pezizomycotina</taxon>
        <taxon>Sordariomycetes</taxon>
        <taxon>Hypocreomycetidae</taxon>
        <taxon>Hypocreales</taxon>
        <taxon>Hypocreaceae</taxon>
        <taxon>Cladobotryum</taxon>
    </lineage>
</organism>
<name>A0ABR0SDF3_9HYPO</name>
<dbReference type="InterPro" id="IPR009567">
    <property type="entry name" value="SARAF"/>
</dbReference>
<evidence type="ECO:0000256" key="14">
    <source>
        <dbReference type="SAM" id="MobiDB-lite"/>
    </source>
</evidence>
<proteinExistence type="inferred from homology"/>
<evidence type="ECO:0000256" key="11">
    <source>
        <dbReference type="ARBA" id="ARBA00023065"/>
    </source>
</evidence>
<dbReference type="EMBL" id="JAVFKD010000014">
    <property type="protein sequence ID" value="KAK5990193.1"/>
    <property type="molecule type" value="Genomic_DNA"/>
</dbReference>
<keyword evidence="11" id="KW-0406">Ion transport</keyword>
<comment type="caution">
    <text evidence="17">The sequence shown here is derived from an EMBL/GenBank/DDBJ whole genome shotgun (WGS) entry which is preliminary data.</text>
</comment>
<feature type="chain" id="PRO_5047206773" description="Store-operated calcium entry-associated regulatory factor" evidence="16">
    <location>
        <begin position="19"/>
        <end position="273"/>
    </location>
</feature>
<keyword evidence="12 15" id="KW-0472">Membrane</keyword>
<keyword evidence="5" id="KW-0109">Calcium transport</keyword>
<evidence type="ECO:0000256" key="15">
    <source>
        <dbReference type="SAM" id="Phobius"/>
    </source>
</evidence>
<feature type="region of interest" description="Disordered" evidence="14">
    <location>
        <begin position="185"/>
        <end position="238"/>
    </location>
</feature>
<keyword evidence="8" id="KW-0256">Endoplasmic reticulum</keyword>
<feature type="compositionally biased region" description="Gly residues" evidence="14">
    <location>
        <begin position="201"/>
        <end position="232"/>
    </location>
</feature>
<keyword evidence="4" id="KW-0813">Transport</keyword>
<keyword evidence="9" id="KW-0106">Calcium</keyword>
<accession>A0ABR0SDF3</accession>
<evidence type="ECO:0000256" key="8">
    <source>
        <dbReference type="ARBA" id="ARBA00022824"/>
    </source>
</evidence>
<keyword evidence="18" id="KW-1185">Reference proteome</keyword>
<evidence type="ECO:0000256" key="2">
    <source>
        <dbReference type="ARBA" id="ARBA00006833"/>
    </source>
</evidence>
<gene>
    <name evidence="17" type="ORF">PT974_08459</name>
</gene>
<protein>
    <recommendedName>
        <fullName evidence="3">Store-operated calcium entry-associated regulatory factor</fullName>
    </recommendedName>
    <alternativeName>
        <fullName evidence="13">Transmembrane protein 66</fullName>
    </alternativeName>
</protein>
<dbReference type="PANTHER" id="PTHR15929:SF0">
    <property type="entry name" value="STORE-OPERATED CALCIUM ENTRY-ASSOCIATED REGULATORY FACTOR"/>
    <property type="match status" value="1"/>
</dbReference>
<dbReference type="Proteomes" id="UP001338125">
    <property type="component" value="Unassembled WGS sequence"/>
</dbReference>
<comment type="similarity">
    <text evidence="2">Belongs to the SARAF family.</text>
</comment>
<evidence type="ECO:0000256" key="1">
    <source>
        <dbReference type="ARBA" id="ARBA00004115"/>
    </source>
</evidence>